<evidence type="ECO:0000313" key="4">
    <source>
        <dbReference type="EMBL" id="MBU9722644.1"/>
    </source>
</evidence>
<keyword evidence="5" id="KW-1185">Reference proteome</keyword>
<dbReference type="SUPFAM" id="SSF158221">
    <property type="entry name" value="YnzC-like"/>
    <property type="match status" value="1"/>
</dbReference>
<feature type="region of interest" description="Disordered" evidence="3">
    <location>
        <begin position="56"/>
        <end position="81"/>
    </location>
</feature>
<evidence type="ECO:0000256" key="3">
    <source>
        <dbReference type="SAM" id="MobiDB-lite"/>
    </source>
</evidence>
<dbReference type="RefSeq" id="WP_088075600.1">
    <property type="nucleotide sequence ID" value="NZ_JAHQCR010000057.1"/>
</dbReference>
<dbReference type="HAMAP" id="MF_01103">
    <property type="entry name" value="UPF0291"/>
    <property type="match status" value="1"/>
</dbReference>
<protein>
    <recommendedName>
        <fullName evidence="2">UPF0291 protein KS407_14590</fullName>
    </recommendedName>
</protein>
<proteinExistence type="inferred from homology"/>
<evidence type="ECO:0000256" key="1">
    <source>
        <dbReference type="ARBA" id="ARBA00022490"/>
    </source>
</evidence>
<dbReference type="Pfam" id="PF05979">
    <property type="entry name" value="DUF896"/>
    <property type="match status" value="1"/>
</dbReference>
<name>A0ABS6JVQ9_9BACI</name>
<reference evidence="4 5" key="1">
    <citation type="submission" date="2021-06" db="EMBL/GenBank/DDBJ databases">
        <title>Bacillus sp. RD4P76, an endophyte from a halophyte.</title>
        <authorList>
            <person name="Sun J.-Q."/>
        </authorList>
    </citation>
    <scope>NUCLEOTIDE SEQUENCE [LARGE SCALE GENOMIC DNA]</scope>
    <source>
        <strain evidence="4 5">JCM 17098</strain>
    </source>
</reference>
<organism evidence="4 5">
    <name type="scientific">Evansella alkalicola</name>
    <dbReference type="NCBI Taxonomy" id="745819"/>
    <lineage>
        <taxon>Bacteria</taxon>
        <taxon>Bacillati</taxon>
        <taxon>Bacillota</taxon>
        <taxon>Bacilli</taxon>
        <taxon>Bacillales</taxon>
        <taxon>Bacillaceae</taxon>
        <taxon>Evansella</taxon>
    </lineage>
</organism>
<evidence type="ECO:0000256" key="2">
    <source>
        <dbReference type="HAMAP-Rule" id="MF_01103"/>
    </source>
</evidence>
<dbReference type="Gene3D" id="1.10.287.540">
    <property type="entry name" value="Helix hairpin bin"/>
    <property type="match status" value="1"/>
</dbReference>
<evidence type="ECO:0000313" key="5">
    <source>
        <dbReference type="Proteomes" id="UP000790580"/>
    </source>
</evidence>
<dbReference type="EMBL" id="JAHQCR010000057">
    <property type="protein sequence ID" value="MBU9722644.1"/>
    <property type="molecule type" value="Genomic_DNA"/>
</dbReference>
<accession>A0ABS6JVQ9</accession>
<keyword evidence="1 2" id="KW-0963">Cytoplasm</keyword>
<dbReference type="Proteomes" id="UP000790580">
    <property type="component" value="Unassembled WGS sequence"/>
</dbReference>
<feature type="compositionally biased region" description="Basic and acidic residues" evidence="3">
    <location>
        <begin position="63"/>
        <end position="75"/>
    </location>
</feature>
<dbReference type="PANTHER" id="PTHR37300:SF1">
    <property type="entry name" value="UPF0291 PROTEIN YNZC"/>
    <property type="match status" value="1"/>
</dbReference>
<comment type="caution">
    <text evidence="4">The sequence shown here is derived from an EMBL/GenBank/DDBJ whole genome shotgun (WGS) entry which is preliminary data.</text>
</comment>
<gene>
    <name evidence="4" type="ORF">KS407_14590</name>
</gene>
<comment type="subcellular location">
    <subcellularLocation>
        <location evidence="2">Cytoplasm</location>
    </subcellularLocation>
</comment>
<dbReference type="PANTHER" id="PTHR37300">
    <property type="entry name" value="UPF0291 PROTEIN CBO2609/CLC_2481"/>
    <property type="match status" value="1"/>
</dbReference>
<sequence>MLGKEKIERINALAKKSKSEGLSLKEQKEQKELREEYLKSMRQSFKNQLKSVKIVDETGNDVTPEKLKQEKKKDNNNGYYH</sequence>
<dbReference type="InterPro" id="IPR009242">
    <property type="entry name" value="DUF896"/>
</dbReference>
<comment type="similarity">
    <text evidence="2">Belongs to the UPF0291 family.</text>
</comment>